<comment type="caution">
    <text evidence="2">The sequence shown here is derived from an EMBL/GenBank/DDBJ whole genome shotgun (WGS) entry which is preliminary data.</text>
</comment>
<dbReference type="Proteomes" id="UP001523565">
    <property type="component" value="Unassembled WGS sequence"/>
</dbReference>
<feature type="transmembrane region" description="Helical" evidence="1">
    <location>
        <begin position="69"/>
        <end position="93"/>
    </location>
</feature>
<evidence type="ECO:0000256" key="1">
    <source>
        <dbReference type="SAM" id="Phobius"/>
    </source>
</evidence>
<organism evidence="2 3">
    <name type="scientific">Ohessyouella blattaphilus</name>
    <dbReference type="NCBI Taxonomy" id="2949333"/>
    <lineage>
        <taxon>Bacteria</taxon>
        <taxon>Bacillati</taxon>
        <taxon>Bacillota</taxon>
        <taxon>Clostridia</taxon>
        <taxon>Lachnospirales</taxon>
        <taxon>Lachnospiraceae</taxon>
        <taxon>Ohessyouella</taxon>
    </lineage>
</organism>
<keyword evidence="1" id="KW-1133">Transmembrane helix</keyword>
<keyword evidence="3" id="KW-1185">Reference proteome</keyword>
<keyword evidence="1" id="KW-0472">Membrane</keyword>
<reference evidence="2 3" key="1">
    <citation type="journal article" date="2022" name="Genome Biol. Evol.">
        <title>Host diet, physiology and behaviors set the stage for Lachnospiraceae cladogenesis.</title>
        <authorList>
            <person name="Vera-Ponce De Leon A."/>
            <person name="Schneider M."/>
            <person name="Jahnes B.C."/>
            <person name="Sadowski V."/>
            <person name="Camuy-Velez L.A."/>
            <person name="Duan J."/>
            <person name="Sabree Z.L."/>
        </authorList>
    </citation>
    <scope>NUCLEOTIDE SEQUENCE [LARGE SCALE GENOMIC DNA]</scope>
    <source>
        <strain evidence="2 3">PAL227</strain>
    </source>
</reference>
<dbReference type="RefSeq" id="WP_262068136.1">
    <property type="nucleotide sequence ID" value="NZ_JAMXOC010000002.1"/>
</dbReference>
<feature type="transmembrane region" description="Helical" evidence="1">
    <location>
        <begin position="171"/>
        <end position="187"/>
    </location>
</feature>
<gene>
    <name evidence="2" type="ORF">NK118_03105</name>
</gene>
<name>A0ABT1EFG8_9FIRM</name>
<accession>A0ABT1EFG8</accession>
<evidence type="ECO:0000313" key="2">
    <source>
        <dbReference type="EMBL" id="MCP1109234.1"/>
    </source>
</evidence>
<keyword evidence="1" id="KW-0812">Transmembrane</keyword>
<sequence>MYKSKQILISKRKEPELYTYLENLGFLASVMTKGHKAKQNVKSNLPQGLRQISDVLRPIKPYQLIASKLIIIMVYTAISIIIGYICCSVYIIWVDRYFNLLKGTFTTSFLKAWTPMAITTVIVCTILSVWPFIIGMIRKSVPTTIVTSLLVIFIRQVVISKNVTNQESLPQILLVAIVTFSTALFIFKNKVSEL</sequence>
<feature type="transmembrane region" description="Helical" evidence="1">
    <location>
        <begin position="113"/>
        <end position="134"/>
    </location>
</feature>
<feature type="transmembrane region" description="Helical" evidence="1">
    <location>
        <begin position="141"/>
        <end position="159"/>
    </location>
</feature>
<evidence type="ECO:0008006" key="4">
    <source>
        <dbReference type="Google" id="ProtNLM"/>
    </source>
</evidence>
<evidence type="ECO:0000313" key="3">
    <source>
        <dbReference type="Proteomes" id="UP001523565"/>
    </source>
</evidence>
<protein>
    <recommendedName>
        <fullName evidence="4">ABC transporter permease</fullName>
    </recommendedName>
</protein>
<dbReference type="EMBL" id="JAMZFV010000002">
    <property type="protein sequence ID" value="MCP1109234.1"/>
    <property type="molecule type" value="Genomic_DNA"/>
</dbReference>
<proteinExistence type="predicted"/>